<evidence type="ECO:0000256" key="1">
    <source>
        <dbReference type="SAM" id="Coils"/>
    </source>
</evidence>
<dbReference type="EMBL" id="WOCA01000023">
    <property type="protein sequence ID" value="MUK90520.1"/>
    <property type="molecule type" value="Genomic_DNA"/>
</dbReference>
<comment type="caution">
    <text evidence="2">The sequence shown here is derived from an EMBL/GenBank/DDBJ whole genome shotgun (WGS) entry which is preliminary data.</text>
</comment>
<accession>A0A6N8FLJ8</accession>
<protein>
    <submittedName>
        <fullName evidence="2">Uncharacterized protein</fullName>
    </submittedName>
</protein>
<dbReference type="Proteomes" id="UP000469125">
    <property type="component" value="Unassembled WGS sequence"/>
</dbReference>
<feature type="coiled-coil region" evidence="1">
    <location>
        <begin position="3"/>
        <end position="86"/>
    </location>
</feature>
<keyword evidence="3" id="KW-1185">Reference proteome</keyword>
<reference evidence="2 3" key="1">
    <citation type="submission" date="2019-11" db="EMBL/GenBank/DDBJ databases">
        <authorList>
            <person name="Li X."/>
        </authorList>
    </citation>
    <scope>NUCLEOTIDE SEQUENCE [LARGE SCALE GENOMIC DNA]</scope>
    <source>
        <strain evidence="2 3">L9</strain>
    </source>
</reference>
<gene>
    <name evidence="2" type="ORF">GMD78_19370</name>
</gene>
<organism evidence="2 3">
    <name type="scientific">Ornithinibacillus caprae</name>
    <dbReference type="NCBI Taxonomy" id="2678566"/>
    <lineage>
        <taxon>Bacteria</taxon>
        <taxon>Bacillati</taxon>
        <taxon>Bacillota</taxon>
        <taxon>Bacilli</taxon>
        <taxon>Bacillales</taxon>
        <taxon>Bacillaceae</taxon>
        <taxon>Ornithinibacillus</taxon>
    </lineage>
</organism>
<sequence>MEEQTLHQQIQQASQQIADAQQAFANAQGNNVELLKHANEQLQHAEQALQDANKLSGEEATRNPQFQQAYQRLHDTRQQMQEAKQKYNF</sequence>
<evidence type="ECO:0000313" key="3">
    <source>
        <dbReference type="Proteomes" id="UP000469125"/>
    </source>
</evidence>
<dbReference type="AlphaFoldDB" id="A0A6N8FLJ8"/>
<evidence type="ECO:0000313" key="2">
    <source>
        <dbReference type="EMBL" id="MUK90520.1"/>
    </source>
</evidence>
<dbReference type="RefSeq" id="WP_155671389.1">
    <property type="nucleotide sequence ID" value="NZ_WOCA01000023.1"/>
</dbReference>
<name>A0A6N8FLJ8_9BACI</name>
<keyword evidence="1" id="KW-0175">Coiled coil</keyword>
<proteinExistence type="predicted"/>